<evidence type="ECO:0000313" key="1">
    <source>
        <dbReference type="EMBL" id="MFD1411104.1"/>
    </source>
</evidence>
<protein>
    <submittedName>
        <fullName evidence="1">DUF2969 family protein</fullName>
    </submittedName>
</protein>
<proteinExistence type="predicted"/>
<dbReference type="RefSeq" id="WP_125650410.1">
    <property type="nucleotide sequence ID" value="NZ_JBHTOH010000035.1"/>
</dbReference>
<dbReference type="Proteomes" id="UP001597191">
    <property type="component" value="Unassembled WGS sequence"/>
</dbReference>
<dbReference type="InterPro" id="IPR021351">
    <property type="entry name" value="DUF2969"/>
</dbReference>
<reference evidence="2" key="1">
    <citation type="journal article" date="2019" name="Int. J. Syst. Evol. Microbiol.">
        <title>The Global Catalogue of Microorganisms (GCM) 10K type strain sequencing project: providing services to taxonomists for standard genome sequencing and annotation.</title>
        <authorList>
            <consortium name="The Broad Institute Genomics Platform"/>
            <consortium name="The Broad Institute Genome Sequencing Center for Infectious Disease"/>
            <person name="Wu L."/>
            <person name="Ma J."/>
        </authorList>
    </citation>
    <scope>NUCLEOTIDE SEQUENCE [LARGE SCALE GENOMIC DNA]</scope>
    <source>
        <strain evidence="2">CCM 8937</strain>
    </source>
</reference>
<accession>A0ABW4BLM8</accession>
<name>A0ABW4BLM8_9LACO</name>
<organism evidence="1 2">
    <name type="scientific">Lapidilactobacillus gannanensis</name>
    <dbReference type="NCBI Taxonomy" id="2486002"/>
    <lineage>
        <taxon>Bacteria</taxon>
        <taxon>Bacillati</taxon>
        <taxon>Bacillota</taxon>
        <taxon>Bacilli</taxon>
        <taxon>Lactobacillales</taxon>
        <taxon>Lactobacillaceae</taxon>
        <taxon>Lapidilactobacillus</taxon>
    </lineage>
</organism>
<gene>
    <name evidence="1" type="ORF">ACFQ4R_05710</name>
</gene>
<sequence length="72" mass="8545">MAKQIRPVEVKLVDQDETHWQLETDQGRLIGRIVKDGKRYLSYFGLDNQASRHRDLDEATQDLLLQYNLHQH</sequence>
<dbReference type="Pfam" id="PF11184">
    <property type="entry name" value="DUF2969"/>
    <property type="match status" value="1"/>
</dbReference>
<evidence type="ECO:0000313" key="2">
    <source>
        <dbReference type="Proteomes" id="UP001597191"/>
    </source>
</evidence>
<comment type="caution">
    <text evidence="1">The sequence shown here is derived from an EMBL/GenBank/DDBJ whole genome shotgun (WGS) entry which is preliminary data.</text>
</comment>
<dbReference type="EMBL" id="JBHTOH010000035">
    <property type="protein sequence ID" value="MFD1411104.1"/>
    <property type="molecule type" value="Genomic_DNA"/>
</dbReference>
<keyword evidence="2" id="KW-1185">Reference proteome</keyword>